<dbReference type="Proteomes" id="UP000202511">
    <property type="component" value="Segment"/>
</dbReference>
<feature type="region of interest" description="Disordered" evidence="1">
    <location>
        <begin position="1"/>
        <end position="57"/>
    </location>
</feature>
<organism evidence="2 3">
    <name type="scientific">Pandoravirus inopinatum</name>
    <dbReference type="NCBI Taxonomy" id="1605721"/>
    <lineage>
        <taxon>Viruses</taxon>
        <taxon>Pandoravirus</taxon>
    </lineage>
</organism>
<dbReference type="KEGG" id="vg:23462820"/>
<reference evidence="2 3" key="1">
    <citation type="journal article" date="2015" name="Parasitol. Res.">
        <title>Viruses in close associations with free-living amoebae.</title>
        <authorList>
            <person name="Scheid P."/>
        </authorList>
    </citation>
    <scope>NUCLEOTIDE SEQUENCE [LARGE SCALE GENOMIC DNA]</scope>
    <source>
        <strain evidence="2">KlaHel</strain>
    </source>
</reference>
<evidence type="ECO:0000313" key="3">
    <source>
        <dbReference type="Proteomes" id="UP000202511"/>
    </source>
</evidence>
<dbReference type="RefSeq" id="YP_009120138.1">
    <property type="nucleotide sequence ID" value="NC_026440.1"/>
</dbReference>
<dbReference type="EMBL" id="KP136319">
    <property type="protein sequence ID" value="AJF97903.1"/>
    <property type="molecule type" value="Genomic_DNA"/>
</dbReference>
<dbReference type="GeneID" id="23462820"/>
<protein>
    <submittedName>
        <fullName evidence="2">Uncharacterized protein</fullName>
    </submittedName>
</protein>
<name>A0A0B5IYF6_9VIRU</name>
<proteinExistence type="predicted"/>
<evidence type="ECO:0000256" key="1">
    <source>
        <dbReference type="SAM" id="MobiDB-lite"/>
    </source>
</evidence>
<evidence type="ECO:0000313" key="2">
    <source>
        <dbReference type="EMBL" id="AJF97903.1"/>
    </source>
</evidence>
<feature type="compositionally biased region" description="Basic and acidic residues" evidence="1">
    <location>
        <begin position="24"/>
        <end position="57"/>
    </location>
</feature>
<accession>A0A0B5IYF6</accession>
<sequence length="195" mass="20805">MQPKKRGPVVVPFFPGSEEADGWGGRDGRHPVAKALERRMADPRSRPRRSKLDDDKASQYTAKATAVFLPCLAFPVCASSCRPLVSPSFASALSMMATYYADPLAYARPIPLVQAPTVHTAPPVATAYGAPLGASVGRDDDVQFDCTVSADAHGGFVAACVPRLPATSTYAPRTGRALCVVDPDRDGFEMDCNFE</sequence>